<accession>A0A1M6M067</accession>
<evidence type="ECO:0000313" key="1">
    <source>
        <dbReference type="EMBL" id="SHJ76881.1"/>
    </source>
</evidence>
<protein>
    <submittedName>
        <fullName evidence="1">Uncharacterized protein</fullName>
    </submittedName>
</protein>
<dbReference type="Proteomes" id="UP000184465">
    <property type="component" value="Unassembled WGS sequence"/>
</dbReference>
<keyword evidence="2" id="KW-1185">Reference proteome</keyword>
<dbReference type="EMBL" id="FRAG01000008">
    <property type="protein sequence ID" value="SHJ76881.1"/>
    <property type="molecule type" value="Genomic_DNA"/>
</dbReference>
<dbReference type="AlphaFoldDB" id="A0A1M6M067"/>
<evidence type="ECO:0000313" key="2">
    <source>
        <dbReference type="Proteomes" id="UP000184465"/>
    </source>
</evidence>
<name>A0A1M6M067_PARC5</name>
<organism evidence="1 2">
    <name type="scientific">Paramaledivibacter caminithermalis (strain DSM 15212 / CIP 107654 / DViRD3)</name>
    <name type="common">Clostridium caminithermale</name>
    <dbReference type="NCBI Taxonomy" id="1121301"/>
    <lineage>
        <taxon>Bacteria</taxon>
        <taxon>Bacillati</taxon>
        <taxon>Bacillota</taxon>
        <taxon>Clostridia</taxon>
        <taxon>Peptostreptococcales</taxon>
        <taxon>Caminicellaceae</taxon>
        <taxon>Paramaledivibacter</taxon>
    </lineage>
</organism>
<dbReference type="OrthoDB" id="1754982at2"/>
<sequence length="80" mass="9618">MERYTKVIDLMGSYFTKEYKKKKNHKNKIREVKEDTVRKFFLQGKAEVMIIIEESQKELLLNIDSNTEDIEKYLGRSFLP</sequence>
<gene>
    <name evidence="1" type="ORF">SAMN02745912_01008</name>
</gene>
<dbReference type="RefSeq" id="WP_073147594.1">
    <property type="nucleotide sequence ID" value="NZ_FRAG01000008.1"/>
</dbReference>
<proteinExistence type="predicted"/>
<reference evidence="1 2" key="1">
    <citation type="submission" date="2016-11" db="EMBL/GenBank/DDBJ databases">
        <authorList>
            <person name="Jaros S."/>
            <person name="Januszkiewicz K."/>
            <person name="Wedrychowicz H."/>
        </authorList>
    </citation>
    <scope>NUCLEOTIDE SEQUENCE [LARGE SCALE GENOMIC DNA]</scope>
    <source>
        <strain evidence="1 2">DSM 15212</strain>
    </source>
</reference>